<feature type="domain" description="Major facilitator superfamily (MFS) profile" evidence="6">
    <location>
        <begin position="1"/>
        <end position="404"/>
    </location>
</feature>
<evidence type="ECO:0000256" key="3">
    <source>
        <dbReference type="ARBA" id="ARBA00022989"/>
    </source>
</evidence>
<protein>
    <submittedName>
        <fullName evidence="7">Sugar phosphate permease</fullName>
    </submittedName>
</protein>
<evidence type="ECO:0000256" key="2">
    <source>
        <dbReference type="ARBA" id="ARBA00022692"/>
    </source>
</evidence>
<dbReference type="PIRSF" id="PIRSF002808">
    <property type="entry name" value="Hexose_phosphate_transp"/>
    <property type="match status" value="1"/>
</dbReference>
<feature type="transmembrane region" description="Helical" evidence="5">
    <location>
        <begin position="74"/>
        <end position="92"/>
    </location>
</feature>
<comment type="subcellular location">
    <subcellularLocation>
        <location evidence="1">Endomembrane system</location>
        <topology evidence="1">Multi-pass membrane protein</topology>
    </subcellularLocation>
</comment>
<feature type="transmembrane region" description="Helical" evidence="5">
    <location>
        <begin position="98"/>
        <end position="119"/>
    </location>
</feature>
<name>A0A841JMT3_9BACT</name>
<dbReference type="InterPro" id="IPR000849">
    <property type="entry name" value="Sugar_P_transporter"/>
</dbReference>
<dbReference type="AlphaFoldDB" id="A0A841JMT3"/>
<feature type="transmembrane region" description="Helical" evidence="5">
    <location>
        <begin position="131"/>
        <end position="155"/>
    </location>
</feature>
<dbReference type="SUPFAM" id="SSF103473">
    <property type="entry name" value="MFS general substrate transporter"/>
    <property type="match status" value="1"/>
</dbReference>
<proteinExistence type="predicted"/>
<keyword evidence="3 5" id="KW-1133">Transmembrane helix</keyword>
<sequence length="422" mass="45473">MSRQNLSNAAWPSRLYSGAWLLYAGYYICRKDLGSVAGSAATHLATELACFGVAYAIAQFVGGELADRFSARRVALAGSALSILCTAALAIASPKMILLLQVGNGFGQGFGWPALLQLFGRWFGRGERDHVLGWWSTSYILGGFLATSLAMWLTIHTAATTHSGFEPAYLIISGILLLAALLFYFQTRGMPEARTAEDAQSGFSASSGQSWRRVLGDRNIRYISAMYFFLKMTRYTLLFWLPLYLVSSGGYTNWSAAHIASCFEILGIAGPIAVGYVIERWLVGRHMQLGAIMLYALAFVCLLHPLLAGTGTLGMVISISLMGMLIHGSDLLMSGMAVLDTVPSYIHGRSIGFVNGIGSIGQAISPLLATLFVAHYGWSRLFDLFVFFAIVAGIICTLGARSLTGNASPVNRSALKLSDIPL</sequence>
<dbReference type="InterPro" id="IPR051337">
    <property type="entry name" value="OPA_Antiporter"/>
</dbReference>
<gene>
    <name evidence="7" type="ORF">HNQ77_000620</name>
</gene>
<feature type="transmembrane region" description="Helical" evidence="5">
    <location>
        <begin position="255"/>
        <end position="277"/>
    </location>
</feature>
<feature type="transmembrane region" description="Helical" evidence="5">
    <location>
        <begin position="313"/>
        <end position="339"/>
    </location>
</feature>
<dbReference type="PANTHER" id="PTHR43826:SF3">
    <property type="entry name" value="GLUCOSE-6-PHOSPHATE EXCHANGER SLC37A4"/>
    <property type="match status" value="1"/>
</dbReference>
<feature type="transmembrane region" description="Helical" evidence="5">
    <location>
        <begin position="167"/>
        <end position="185"/>
    </location>
</feature>
<dbReference type="GO" id="GO:0016020">
    <property type="term" value="C:membrane"/>
    <property type="evidence" value="ECO:0007669"/>
    <property type="project" value="InterPro"/>
</dbReference>
<dbReference type="InterPro" id="IPR020846">
    <property type="entry name" value="MFS_dom"/>
</dbReference>
<feature type="transmembrane region" description="Helical" evidence="5">
    <location>
        <begin position="289"/>
        <end position="307"/>
    </location>
</feature>
<evidence type="ECO:0000256" key="4">
    <source>
        <dbReference type="ARBA" id="ARBA00023136"/>
    </source>
</evidence>
<dbReference type="InterPro" id="IPR036259">
    <property type="entry name" value="MFS_trans_sf"/>
</dbReference>
<dbReference type="InterPro" id="IPR011701">
    <property type="entry name" value="MFS"/>
</dbReference>
<dbReference type="Gene3D" id="1.20.1250.20">
    <property type="entry name" value="MFS general substrate transporter like domains"/>
    <property type="match status" value="2"/>
</dbReference>
<evidence type="ECO:0000259" key="6">
    <source>
        <dbReference type="PROSITE" id="PS50850"/>
    </source>
</evidence>
<evidence type="ECO:0000313" key="7">
    <source>
        <dbReference type="EMBL" id="MBB6142682.1"/>
    </source>
</evidence>
<evidence type="ECO:0000256" key="5">
    <source>
        <dbReference type="SAM" id="Phobius"/>
    </source>
</evidence>
<evidence type="ECO:0000256" key="1">
    <source>
        <dbReference type="ARBA" id="ARBA00004127"/>
    </source>
</evidence>
<dbReference type="PANTHER" id="PTHR43826">
    <property type="entry name" value="GLUCOSE-6-PHOSPHATE EXCHANGER SLC37A4"/>
    <property type="match status" value="1"/>
</dbReference>
<dbReference type="PROSITE" id="PS50850">
    <property type="entry name" value="MFS"/>
    <property type="match status" value="1"/>
</dbReference>
<evidence type="ECO:0000313" key="8">
    <source>
        <dbReference type="Proteomes" id="UP000538666"/>
    </source>
</evidence>
<dbReference type="GO" id="GO:0012505">
    <property type="term" value="C:endomembrane system"/>
    <property type="evidence" value="ECO:0007669"/>
    <property type="project" value="UniProtKB-SubCell"/>
</dbReference>
<dbReference type="OrthoDB" id="9766638at2"/>
<feature type="transmembrane region" description="Helical" evidence="5">
    <location>
        <begin position="384"/>
        <end position="403"/>
    </location>
</feature>
<dbReference type="Pfam" id="PF07690">
    <property type="entry name" value="MFS_1"/>
    <property type="match status" value="1"/>
</dbReference>
<organism evidence="7 8">
    <name type="scientific">Silvibacterium bohemicum</name>
    <dbReference type="NCBI Taxonomy" id="1577686"/>
    <lineage>
        <taxon>Bacteria</taxon>
        <taxon>Pseudomonadati</taxon>
        <taxon>Acidobacteriota</taxon>
        <taxon>Terriglobia</taxon>
        <taxon>Terriglobales</taxon>
        <taxon>Acidobacteriaceae</taxon>
        <taxon>Silvibacterium</taxon>
    </lineage>
</organism>
<keyword evidence="4 5" id="KW-0472">Membrane</keyword>
<feature type="transmembrane region" description="Helical" evidence="5">
    <location>
        <begin position="222"/>
        <end position="243"/>
    </location>
</feature>
<dbReference type="RefSeq" id="WP_050057877.1">
    <property type="nucleotide sequence ID" value="NZ_JACHEK010000001.1"/>
</dbReference>
<feature type="transmembrane region" description="Helical" evidence="5">
    <location>
        <begin position="40"/>
        <end position="62"/>
    </location>
</feature>
<dbReference type="GO" id="GO:0061513">
    <property type="term" value="F:glucose 6-phosphate:phosphate antiporter activity"/>
    <property type="evidence" value="ECO:0007669"/>
    <property type="project" value="TreeGrafter"/>
</dbReference>
<dbReference type="EMBL" id="JACHEK010000001">
    <property type="protein sequence ID" value="MBB6142682.1"/>
    <property type="molecule type" value="Genomic_DNA"/>
</dbReference>
<keyword evidence="8" id="KW-1185">Reference proteome</keyword>
<dbReference type="GO" id="GO:0035435">
    <property type="term" value="P:phosphate ion transmembrane transport"/>
    <property type="evidence" value="ECO:0007669"/>
    <property type="project" value="TreeGrafter"/>
</dbReference>
<keyword evidence="2 5" id="KW-0812">Transmembrane</keyword>
<dbReference type="Proteomes" id="UP000538666">
    <property type="component" value="Unassembled WGS sequence"/>
</dbReference>
<accession>A0A841JMT3</accession>
<reference evidence="7 8" key="1">
    <citation type="submission" date="2020-08" db="EMBL/GenBank/DDBJ databases">
        <title>Genomic Encyclopedia of Type Strains, Phase IV (KMG-IV): sequencing the most valuable type-strain genomes for metagenomic binning, comparative biology and taxonomic classification.</title>
        <authorList>
            <person name="Goeker M."/>
        </authorList>
    </citation>
    <scope>NUCLEOTIDE SEQUENCE [LARGE SCALE GENOMIC DNA]</scope>
    <source>
        <strain evidence="7 8">DSM 103733</strain>
    </source>
</reference>
<feature type="transmembrane region" description="Helical" evidence="5">
    <location>
        <begin position="351"/>
        <end position="378"/>
    </location>
</feature>
<feature type="transmembrane region" description="Helical" evidence="5">
    <location>
        <begin position="12"/>
        <end position="28"/>
    </location>
</feature>
<comment type="caution">
    <text evidence="7">The sequence shown here is derived from an EMBL/GenBank/DDBJ whole genome shotgun (WGS) entry which is preliminary data.</text>
</comment>